<evidence type="ECO:0000256" key="1">
    <source>
        <dbReference type="SAM" id="MobiDB-lite"/>
    </source>
</evidence>
<reference evidence="2 3" key="1">
    <citation type="submission" date="2024-09" db="EMBL/GenBank/DDBJ databases">
        <authorList>
            <person name="Sun Q."/>
            <person name="Mori K."/>
        </authorList>
    </citation>
    <scope>NUCLEOTIDE SEQUENCE [LARGE SCALE GENOMIC DNA]</scope>
    <source>
        <strain evidence="2 3">CCM 7609</strain>
    </source>
</reference>
<comment type="caution">
    <text evidence="2">The sequence shown here is derived from an EMBL/GenBank/DDBJ whole genome shotgun (WGS) entry which is preliminary data.</text>
</comment>
<organism evidence="2 3">
    <name type="scientific">Citricoccus parietis</name>
    <dbReference type="NCBI Taxonomy" id="592307"/>
    <lineage>
        <taxon>Bacteria</taxon>
        <taxon>Bacillati</taxon>
        <taxon>Actinomycetota</taxon>
        <taxon>Actinomycetes</taxon>
        <taxon>Micrococcales</taxon>
        <taxon>Micrococcaceae</taxon>
        <taxon>Citricoccus</taxon>
    </lineage>
</organism>
<evidence type="ECO:0000313" key="3">
    <source>
        <dbReference type="Proteomes" id="UP001589575"/>
    </source>
</evidence>
<accession>A0ABV5G415</accession>
<dbReference type="EMBL" id="JBHMFI010000001">
    <property type="protein sequence ID" value="MFB9073677.1"/>
    <property type="molecule type" value="Genomic_DNA"/>
</dbReference>
<name>A0ABV5G415_9MICC</name>
<protein>
    <submittedName>
        <fullName evidence="2">Uncharacterized protein</fullName>
    </submittedName>
</protein>
<keyword evidence="3" id="KW-1185">Reference proteome</keyword>
<proteinExistence type="predicted"/>
<gene>
    <name evidence="2" type="ORF">ACFFX0_21725</name>
</gene>
<feature type="region of interest" description="Disordered" evidence="1">
    <location>
        <begin position="70"/>
        <end position="91"/>
    </location>
</feature>
<sequence>MVLRGDHLQPLALPPQLGVDVRRDLGIELGQVSSQFGGDGLGHLAGHGHDDLLVRLLKTTDISSCGLEYDGDHTPSRVCRDADHPTSRRTS</sequence>
<dbReference type="Proteomes" id="UP001589575">
    <property type="component" value="Unassembled WGS sequence"/>
</dbReference>
<evidence type="ECO:0000313" key="2">
    <source>
        <dbReference type="EMBL" id="MFB9073677.1"/>
    </source>
</evidence>